<evidence type="ECO:0000313" key="3">
    <source>
        <dbReference type="EMBL" id="WTU38792.1"/>
    </source>
</evidence>
<keyword evidence="2" id="KW-0333">Golgi apparatus</keyword>
<sequence length="373" mass="41412">MSETIDIVITTINSGSFLEHYADTLAESGARLVVIPDRKTPRAFYEACEKARGRGATIVSPDVEEQDRLLAKLGVPDLIPYDSDNRRNIGYLLSYLNGSAMAVSMDDDNLPIDSPFFDEHRVVLQGPVPHRVVSAGNGWFNACDLLEVSPCRVFPRGFPYGPRESPTEVTSTEEVADVRVNAGLWLDDPDVDAVTRLAVRPRVTAYNGQPAVLARDTWCPVNSQNTAVHHDALPAYYFLRMGQPIGGAAVERFGDIFSGYFVAACAKHLGHAVRFGGPLVNHERNEHDLLNDLAIELPAIRFMDELLGWLREFPLQGSDYREAYESLSHGLEDFAEQARGGAWSQEARAFLHRSAYLMRTWLSAVRRIDGHDG</sequence>
<dbReference type="AlphaFoldDB" id="A0AAU2GSI3"/>
<protein>
    <recommendedName>
        <fullName evidence="4">Reversibly glycosylated polypeptide</fullName>
    </recommendedName>
</protein>
<evidence type="ECO:0000256" key="2">
    <source>
        <dbReference type="ARBA" id="ARBA00023034"/>
    </source>
</evidence>
<gene>
    <name evidence="3" type="ORF">OHV25_04020</name>
</gene>
<organism evidence="3">
    <name type="scientific">Streptomyces sp. NBC_00060</name>
    <dbReference type="NCBI Taxonomy" id="2975636"/>
    <lineage>
        <taxon>Bacteria</taxon>
        <taxon>Bacillati</taxon>
        <taxon>Actinomycetota</taxon>
        <taxon>Actinomycetes</taxon>
        <taxon>Kitasatosporales</taxon>
        <taxon>Streptomycetaceae</taxon>
        <taxon>Streptomyces</taxon>
    </lineage>
</organism>
<name>A0AAU2GSI3_9ACTN</name>
<dbReference type="InterPro" id="IPR037595">
    <property type="entry name" value="RGP_fam"/>
</dbReference>
<dbReference type="GO" id="GO:0033356">
    <property type="term" value="P:UDP-L-arabinose metabolic process"/>
    <property type="evidence" value="ECO:0007669"/>
    <property type="project" value="TreeGrafter"/>
</dbReference>
<dbReference type="GO" id="GO:0005829">
    <property type="term" value="C:cytosol"/>
    <property type="evidence" value="ECO:0007669"/>
    <property type="project" value="TreeGrafter"/>
</dbReference>
<dbReference type="PANTHER" id="PTHR31682">
    <property type="entry name" value="UDP-ARABINOSE MUTASE"/>
    <property type="match status" value="1"/>
</dbReference>
<dbReference type="Pfam" id="PF03214">
    <property type="entry name" value="RGP"/>
    <property type="match status" value="1"/>
</dbReference>
<reference evidence="3" key="1">
    <citation type="submission" date="2022-10" db="EMBL/GenBank/DDBJ databases">
        <title>The complete genomes of actinobacterial strains from the NBC collection.</title>
        <authorList>
            <person name="Joergensen T.S."/>
            <person name="Alvarez Arevalo M."/>
            <person name="Sterndorff E.B."/>
            <person name="Faurdal D."/>
            <person name="Vuksanovic O."/>
            <person name="Mourched A.-S."/>
            <person name="Charusanti P."/>
            <person name="Shaw S."/>
            <person name="Blin K."/>
            <person name="Weber T."/>
        </authorList>
    </citation>
    <scope>NUCLEOTIDE SEQUENCE</scope>
    <source>
        <strain evidence="3">NBC_00060</strain>
    </source>
</reference>
<accession>A0AAU2GSI3</accession>
<evidence type="ECO:0000256" key="1">
    <source>
        <dbReference type="ARBA" id="ARBA00004555"/>
    </source>
</evidence>
<proteinExistence type="predicted"/>
<evidence type="ECO:0008006" key="4">
    <source>
        <dbReference type="Google" id="ProtNLM"/>
    </source>
</evidence>
<dbReference type="GO" id="GO:0052691">
    <property type="term" value="F:UDP-arabinopyranose mutase activity"/>
    <property type="evidence" value="ECO:0007669"/>
    <property type="project" value="TreeGrafter"/>
</dbReference>
<dbReference type="PANTHER" id="PTHR31682:SF44">
    <property type="entry name" value="UDP-ARABINOPYRANOSE MUTASE 3"/>
    <property type="match status" value="1"/>
</dbReference>
<dbReference type="EMBL" id="CP108253">
    <property type="protein sequence ID" value="WTU38792.1"/>
    <property type="molecule type" value="Genomic_DNA"/>
</dbReference>
<comment type="subcellular location">
    <subcellularLocation>
        <location evidence="1">Golgi apparatus</location>
    </subcellularLocation>
</comment>